<comment type="cofactor">
    <cofactor evidence="1">
        <name>FAD</name>
        <dbReference type="ChEBI" id="CHEBI:57692"/>
    </cofactor>
</comment>
<dbReference type="InterPro" id="IPR050703">
    <property type="entry name" value="Flavin_MAO"/>
</dbReference>
<keyword evidence="3" id="KW-0560">Oxidoreductase</keyword>
<evidence type="ECO:0000313" key="6">
    <source>
        <dbReference type="EMBL" id="PVZ96362.1"/>
    </source>
</evidence>
<dbReference type="OrthoDB" id="337830at2"/>
<feature type="domain" description="Amine oxidase" evidence="5">
    <location>
        <begin position="20"/>
        <end position="455"/>
    </location>
</feature>
<evidence type="ECO:0000256" key="1">
    <source>
        <dbReference type="ARBA" id="ARBA00001974"/>
    </source>
</evidence>
<dbReference type="Pfam" id="PF01593">
    <property type="entry name" value="Amino_oxidase"/>
    <property type="match status" value="1"/>
</dbReference>
<protein>
    <submittedName>
        <fullName evidence="6">Oxidoreductase</fullName>
    </submittedName>
</protein>
<evidence type="ECO:0000256" key="4">
    <source>
        <dbReference type="PIRSR" id="PIRSR601613-1"/>
    </source>
</evidence>
<dbReference type="PANTHER" id="PTHR43563:SF1">
    <property type="entry name" value="AMINE OXIDASE [FLAVIN-CONTAINING] B"/>
    <property type="match status" value="1"/>
</dbReference>
<dbReference type="AlphaFoldDB" id="A0A2V1HWQ8"/>
<gene>
    <name evidence="6" type="ORF">DDQ50_04825</name>
</gene>
<feature type="binding site" evidence="4">
    <location>
        <position position="21"/>
    </location>
    <ligand>
        <name>FAD</name>
        <dbReference type="ChEBI" id="CHEBI:57692"/>
    </ligand>
</feature>
<evidence type="ECO:0000259" key="5">
    <source>
        <dbReference type="Pfam" id="PF01593"/>
    </source>
</evidence>
<dbReference type="SUPFAM" id="SSF54373">
    <property type="entry name" value="FAD-linked reductases, C-terminal domain"/>
    <property type="match status" value="1"/>
</dbReference>
<dbReference type="InterPro" id="IPR036188">
    <property type="entry name" value="FAD/NAD-bd_sf"/>
</dbReference>
<feature type="binding site" evidence="4">
    <location>
        <position position="348"/>
    </location>
    <ligand>
        <name>substrate</name>
    </ligand>
</feature>
<comment type="similarity">
    <text evidence="2">Belongs to the flavin monoamine oxidase family.</text>
</comment>
<feature type="binding site" evidence="4">
    <location>
        <begin position="40"/>
        <end position="41"/>
    </location>
    <ligand>
        <name>FAD</name>
        <dbReference type="ChEBI" id="CHEBI:57692"/>
    </ligand>
</feature>
<sequence>MPAAADAPDKADVLVVGAGFSGLSAALALVDAGRSVTVVEAEPRVGGRTRSGMTADGQWLELGGQWVGPEHLRLRALIARFGLSTEPSGRTGAVVRVTNGIRTEIGEGEEALAVLSPADAADVRQAAERFAAIVDSVDMASPWSTPGAESLDRGTFADWIDRSLGSPAARSYFSESCEAIFAPDPVDVSLLHAAYYFGSGGHIRSLLGVSREAQEERVTGGASAVCVAIGELLGERVVTGAAVRTIRVSDGVEAITRDGARFRARHVIVTLPPPLAGRLEYDPIMPSRRDQLTQRLHAISVVKLYLVYETPFWADAGLSGEGVLDAGPIRVVLDNTPVGYPRGVLVAFIEGADTIGPGPTDAESRRDAFLAAAVLLFGARAADPLEYLEFDWMSEEFARGCYSGHLAPGTWTRYGPALTESVGPIHWAGTETAGEWTGYMEGAVRSGERVAAEVLAALAAEERGAL</sequence>
<dbReference type="Gene3D" id="3.50.50.60">
    <property type="entry name" value="FAD/NAD(P)-binding domain"/>
    <property type="match status" value="1"/>
</dbReference>
<comment type="caution">
    <text evidence="6">The sequence shown here is derived from an EMBL/GenBank/DDBJ whole genome shotgun (WGS) entry which is preliminary data.</text>
</comment>
<dbReference type="PANTHER" id="PTHR43563">
    <property type="entry name" value="AMINE OXIDASE"/>
    <property type="match status" value="1"/>
</dbReference>
<reference evidence="6 7" key="1">
    <citation type="submission" date="2018-05" db="EMBL/GenBank/DDBJ databases">
        <title>Amnibacterium sp. M8JJ-5, whole genome shotgun sequence.</title>
        <authorList>
            <person name="Tuo L."/>
        </authorList>
    </citation>
    <scope>NUCLEOTIDE SEQUENCE [LARGE SCALE GENOMIC DNA]</scope>
    <source>
        <strain evidence="6 7">M8JJ-5</strain>
    </source>
</reference>
<dbReference type="GO" id="GO:0016491">
    <property type="term" value="F:oxidoreductase activity"/>
    <property type="evidence" value="ECO:0007669"/>
    <property type="project" value="UniProtKB-KW"/>
</dbReference>
<evidence type="ECO:0000313" key="7">
    <source>
        <dbReference type="Proteomes" id="UP000244893"/>
    </source>
</evidence>
<dbReference type="Gene3D" id="3.90.660.10">
    <property type="match status" value="1"/>
</dbReference>
<feature type="binding site" evidence="4">
    <location>
        <position position="243"/>
    </location>
    <ligand>
        <name>FAD</name>
        <dbReference type="ChEBI" id="CHEBI:57692"/>
    </ligand>
</feature>
<feature type="binding site" evidence="4">
    <location>
        <position position="431"/>
    </location>
    <ligand>
        <name>FAD</name>
        <dbReference type="ChEBI" id="CHEBI:57692"/>
    </ligand>
</feature>
<evidence type="ECO:0000256" key="3">
    <source>
        <dbReference type="ARBA" id="ARBA00023002"/>
    </source>
</evidence>
<dbReference type="Gene3D" id="1.10.405.10">
    <property type="entry name" value="Guanine Nucleotide Dissociation Inhibitor, domain 1"/>
    <property type="match status" value="1"/>
</dbReference>
<dbReference type="EMBL" id="QEOP01000001">
    <property type="protein sequence ID" value="PVZ96362.1"/>
    <property type="molecule type" value="Genomic_DNA"/>
</dbReference>
<dbReference type="InterPro" id="IPR001613">
    <property type="entry name" value="Flavin_amine_oxidase"/>
</dbReference>
<dbReference type="PRINTS" id="PR00757">
    <property type="entry name" value="AMINEOXDASEF"/>
</dbReference>
<keyword evidence="7" id="KW-1185">Reference proteome</keyword>
<dbReference type="InterPro" id="IPR002937">
    <property type="entry name" value="Amino_oxidase"/>
</dbReference>
<proteinExistence type="inferred from homology"/>
<dbReference type="SUPFAM" id="SSF51905">
    <property type="entry name" value="FAD/NAD(P)-binding domain"/>
    <property type="match status" value="1"/>
</dbReference>
<name>A0A2V1HWQ8_9MICO</name>
<organism evidence="6 7">
    <name type="scientific">Amnibacterium flavum</name>
    <dbReference type="NCBI Taxonomy" id="2173173"/>
    <lineage>
        <taxon>Bacteria</taxon>
        <taxon>Bacillati</taxon>
        <taxon>Actinomycetota</taxon>
        <taxon>Actinomycetes</taxon>
        <taxon>Micrococcales</taxon>
        <taxon>Microbacteriaceae</taxon>
        <taxon>Amnibacterium</taxon>
    </lineage>
</organism>
<evidence type="ECO:0000256" key="2">
    <source>
        <dbReference type="ARBA" id="ARBA00005995"/>
    </source>
</evidence>
<accession>A0A2V1HWQ8</accession>
<dbReference type="Proteomes" id="UP000244893">
    <property type="component" value="Unassembled WGS sequence"/>
</dbReference>